<evidence type="ECO:0000313" key="2">
    <source>
        <dbReference type="Proteomes" id="UP000811609"/>
    </source>
</evidence>
<sequence length="111" mass="12764">MFGLIKLYGINENVKDVLPLHPRNTQPTESLKQTETAVLSSASGDDFRTFQQIREEKKNRKCHLYVSRLYQKPNTPKSITDLVEAAVVCFSLSTPPSSHRSFTRKFIGHRW</sequence>
<name>A0A8T1P9X6_CARIL</name>
<accession>A0A8T1P9X6</accession>
<keyword evidence="2" id="KW-1185">Reference proteome</keyword>
<organism evidence="1 2">
    <name type="scientific">Carya illinoinensis</name>
    <name type="common">Pecan</name>
    <dbReference type="NCBI Taxonomy" id="32201"/>
    <lineage>
        <taxon>Eukaryota</taxon>
        <taxon>Viridiplantae</taxon>
        <taxon>Streptophyta</taxon>
        <taxon>Embryophyta</taxon>
        <taxon>Tracheophyta</taxon>
        <taxon>Spermatophyta</taxon>
        <taxon>Magnoliopsida</taxon>
        <taxon>eudicotyledons</taxon>
        <taxon>Gunneridae</taxon>
        <taxon>Pentapetalae</taxon>
        <taxon>rosids</taxon>
        <taxon>fabids</taxon>
        <taxon>Fagales</taxon>
        <taxon>Juglandaceae</taxon>
        <taxon>Carya</taxon>
    </lineage>
</organism>
<evidence type="ECO:0000313" key="1">
    <source>
        <dbReference type="EMBL" id="KAG6638313.1"/>
    </source>
</evidence>
<dbReference type="Proteomes" id="UP000811609">
    <property type="component" value="Chromosome 10"/>
</dbReference>
<protein>
    <submittedName>
        <fullName evidence="1">Uncharacterized protein</fullName>
    </submittedName>
</protein>
<proteinExistence type="predicted"/>
<dbReference type="AlphaFoldDB" id="A0A8T1P9X6"/>
<dbReference type="EMBL" id="CM031818">
    <property type="protein sequence ID" value="KAG6638313.1"/>
    <property type="molecule type" value="Genomic_DNA"/>
</dbReference>
<reference evidence="1" key="1">
    <citation type="submission" date="2020-12" db="EMBL/GenBank/DDBJ databases">
        <title>WGS assembly of Carya illinoinensis cv. Pawnee.</title>
        <authorList>
            <person name="Platts A."/>
            <person name="Shu S."/>
            <person name="Wright S."/>
            <person name="Barry K."/>
            <person name="Edger P."/>
            <person name="Pires J.C."/>
            <person name="Schmutz J."/>
        </authorList>
    </citation>
    <scope>NUCLEOTIDE SEQUENCE</scope>
    <source>
        <tissue evidence="1">Leaf</tissue>
    </source>
</reference>
<comment type="caution">
    <text evidence="1">The sequence shown here is derived from an EMBL/GenBank/DDBJ whole genome shotgun (WGS) entry which is preliminary data.</text>
</comment>
<gene>
    <name evidence="1" type="ORF">CIPAW_10G027100</name>
</gene>